<organism evidence="1 2">
    <name type="scientific">Photobacterium lipolyticum</name>
    <dbReference type="NCBI Taxonomy" id="266810"/>
    <lineage>
        <taxon>Bacteria</taxon>
        <taxon>Pseudomonadati</taxon>
        <taxon>Pseudomonadota</taxon>
        <taxon>Gammaproteobacteria</taxon>
        <taxon>Vibrionales</taxon>
        <taxon>Vibrionaceae</taxon>
        <taxon>Photobacterium</taxon>
    </lineage>
</organism>
<sequence length="122" mass="13660">MAELSQTLCNQRKLCTAAYNVHEEPTIESWQALLSVADTVNQSAVEELIQLKSELAELMSSSMKLSLPQDDADEEELITNRLCELNAEIEEKAQSFVELNAIRLDAQQEAERARQALATQHS</sequence>
<dbReference type="AlphaFoldDB" id="A0A2T3MW47"/>
<evidence type="ECO:0000313" key="2">
    <source>
        <dbReference type="Proteomes" id="UP000240904"/>
    </source>
</evidence>
<keyword evidence="2" id="KW-1185">Reference proteome</keyword>
<gene>
    <name evidence="1" type="ORF">C9I89_14515</name>
</gene>
<name>A0A2T3MW47_9GAMM</name>
<dbReference type="EMBL" id="PYMC01000010">
    <property type="protein sequence ID" value="PSW04188.1"/>
    <property type="molecule type" value="Genomic_DNA"/>
</dbReference>
<dbReference type="OrthoDB" id="5817383at2"/>
<dbReference type="Proteomes" id="UP000240904">
    <property type="component" value="Unassembled WGS sequence"/>
</dbReference>
<accession>A0A2T3MW47</accession>
<evidence type="ECO:0000313" key="1">
    <source>
        <dbReference type="EMBL" id="PSW04188.1"/>
    </source>
</evidence>
<comment type="caution">
    <text evidence="1">The sequence shown here is derived from an EMBL/GenBank/DDBJ whole genome shotgun (WGS) entry which is preliminary data.</text>
</comment>
<protein>
    <submittedName>
        <fullName evidence="1">Uncharacterized protein</fullName>
    </submittedName>
</protein>
<reference evidence="1 2" key="1">
    <citation type="submission" date="2018-03" db="EMBL/GenBank/DDBJ databases">
        <title>Whole genome sequencing of Histamine producing bacteria.</title>
        <authorList>
            <person name="Butler K."/>
        </authorList>
    </citation>
    <scope>NUCLEOTIDE SEQUENCE [LARGE SCALE GENOMIC DNA]</scope>
    <source>
        <strain evidence="1 2">DSM 16190</strain>
    </source>
</reference>
<proteinExistence type="predicted"/>
<dbReference type="RefSeq" id="WP_107284061.1">
    <property type="nucleotide sequence ID" value="NZ_PYMC01000010.1"/>
</dbReference>